<reference evidence="2 3" key="1">
    <citation type="journal article" date="2021" name="Elife">
        <title>Chloroplast acquisition without the gene transfer in kleptoplastic sea slugs, Plakobranchus ocellatus.</title>
        <authorList>
            <person name="Maeda T."/>
            <person name="Takahashi S."/>
            <person name="Yoshida T."/>
            <person name="Shimamura S."/>
            <person name="Takaki Y."/>
            <person name="Nagai Y."/>
            <person name="Toyoda A."/>
            <person name="Suzuki Y."/>
            <person name="Arimoto A."/>
            <person name="Ishii H."/>
            <person name="Satoh N."/>
            <person name="Nishiyama T."/>
            <person name="Hasebe M."/>
            <person name="Maruyama T."/>
            <person name="Minagawa J."/>
            <person name="Obokata J."/>
            <person name="Shigenobu S."/>
        </authorList>
    </citation>
    <scope>NUCLEOTIDE SEQUENCE [LARGE SCALE GENOMIC DNA]</scope>
</reference>
<proteinExistence type="predicted"/>
<evidence type="ECO:0000256" key="1">
    <source>
        <dbReference type="SAM" id="MobiDB-lite"/>
    </source>
</evidence>
<keyword evidence="3" id="KW-1185">Reference proteome</keyword>
<feature type="compositionally biased region" description="Polar residues" evidence="1">
    <location>
        <begin position="32"/>
        <end position="47"/>
    </location>
</feature>
<dbReference type="Proteomes" id="UP000762676">
    <property type="component" value="Unassembled WGS sequence"/>
</dbReference>
<feature type="region of interest" description="Disordered" evidence="1">
    <location>
        <begin position="77"/>
        <end position="140"/>
    </location>
</feature>
<dbReference type="EMBL" id="BMAT01002766">
    <property type="protein sequence ID" value="GFS13394.1"/>
    <property type="molecule type" value="Genomic_DNA"/>
</dbReference>
<feature type="compositionally biased region" description="Basic and acidic residues" evidence="1">
    <location>
        <begin position="98"/>
        <end position="114"/>
    </location>
</feature>
<protein>
    <submittedName>
        <fullName evidence="2">Uncharacterized protein</fullName>
    </submittedName>
</protein>
<accession>A0AAV4IS66</accession>
<comment type="caution">
    <text evidence="2">The sequence shown here is derived from an EMBL/GenBank/DDBJ whole genome shotgun (WGS) entry which is preliminary data.</text>
</comment>
<evidence type="ECO:0000313" key="3">
    <source>
        <dbReference type="Proteomes" id="UP000762676"/>
    </source>
</evidence>
<evidence type="ECO:0000313" key="2">
    <source>
        <dbReference type="EMBL" id="GFS13394.1"/>
    </source>
</evidence>
<gene>
    <name evidence="2" type="ORF">ElyMa_001396000</name>
</gene>
<sequence length="140" mass="16027">MDPLQFAYKAKRGVEDATLTLMELITHHLDQTDVSSRSSGQTLSQTKTLEEEQDWSPKHHNQREKMEMIGTCMQKVTRITDKASPTLDPSGAKKQRRPKETWRRTVEKDLKERPPPPLTAADRPRALQLPQAPDGTERIE</sequence>
<organism evidence="2 3">
    <name type="scientific">Elysia marginata</name>
    <dbReference type="NCBI Taxonomy" id="1093978"/>
    <lineage>
        <taxon>Eukaryota</taxon>
        <taxon>Metazoa</taxon>
        <taxon>Spiralia</taxon>
        <taxon>Lophotrochozoa</taxon>
        <taxon>Mollusca</taxon>
        <taxon>Gastropoda</taxon>
        <taxon>Heterobranchia</taxon>
        <taxon>Euthyneura</taxon>
        <taxon>Panpulmonata</taxon>
        <taxon>Sacoglossa</taxon>
        <taxon>Placobranchoidea</taxon>
        <taxon>Plakobranchidae</taxon>
        <taxon>Elysia</taxon>
    </lineage>
</organism>
<feature type="region of interest" description="Disordered" evidence="1">
    <location>
        <begin position="32"/>
        <end position="65"/>
    </location>
</feature>
<name>A0AAV4IS66_9GAST</name>
<dbReference type="AlphaFoldDB" id="A0AAV4IS66"/>